<feature type="domain" description="Ferritin/DPS" evidence="2">
    <location>
        <begin position="5"/>
        <end position="142"/>
    </location>
</feature>
<dbReference type="GO" id="GO:0008199">
    <property type="term" value="F:ferric iron binding"/>
    <property type="evidence" value="ECO:0007669"/>
    <property type="project" value="InterPro"/>
</dbReference>
<dbReference type="SUPFAM" id="SSF47240">
    <property type="entry name" value="Ferritin-like"/>
    <property type="match status" value="1"/>
</dbReference>
<dbReference type="Pfam" id="PF00210">
    <property type="entry name" value="Ferritin"/>
    <property type="match status" value="1"/>
</dbReference>
<evidence type="ECO:0000313" key="3">
    <source>
        <dbReference type="EMBL" id="CAB4165910.1"/>
    </source>
</evidence>
<keyword evidence="3" id="KW-0238">DNA-binding</keyword>
<dbReference type="Gene3D" id="1.20.1260.10">
    <property type="match status" value="1"/>
</dbReference>
<reference evidence="3" key="1">
    <citation type="submission" date="2020-04" db="EMBL/GenBank/DDBJ databases">
        <authorList>
            <person name="Chiriac C."/>
            <person name="Salcher M."/>
            <person name="Ghai R."/>
            <person name="Kavagutti S V."/>
        </authorList>
    </citation>
    <scope>NUCLEOTIDE SEQUENCE</scope>
</reference>
<dbReference type="InterPro" id="IPR008331">
    <property type="entry name" value="Ferritin_DPS_dom"/>
</dbReference>
<gene>
    <name evidence="3" type="ORF">UFOVP841_10</name>
</gene>
<dbReference type="InterPro" id="IPR012347">
    <property type="entry name" value="Ferritin-like"/>
</dbReference>
<name>A0A6J5P1V7_9CAUD</name>
<dbReference type="InterPro" id="IPR009078">
    <property type="entry name" value="Ferritin-like_SF"/>
</dbReference>
<organism evidence="3">
    <name type="scientific">uncultured Caudovirales phage</name>
    <dbReference type="NCBI Taxonomy" id="2100421"/>
    <lineage>
        <taxon>Viruses</taxon>
        <taxon>Duplodnaviria</taxon>
        <taxon>Heunggongvirae</taxon>
        <taxon>Uroviricota</taxon>
        <taxon>Caudoviricetes</taxon>
        <taxon>Peduoviridae</taxon>
        <taxon>Maltschvirus</taxon>
        <taxon>Maltschvirus maltsch</taxon>
    </lineage>
</organism>
<sequence>MNTAQQLTQVFNDNFVAYFRSHVAHVNTMGRNFQSDHTLLGTIYEDLQDQIDVIAELLRSIGEFMPCCVADVTTGSHIEDEDVEGSADDLLATVRDNLDHLKDCYEELMVIANSEGHEPIGNYAQDRILTLAKYLWMLDSTLS</sequence>
<proteinExistence type="inferred from homology"/>
<dbReference type="EMBL" id="LR796784">
    <property type="protein sequence ID" value="CAB4165910.1"/>
    <property type="molecule type" value="Genomic_DNA"/>
</dbReference>
<comment type="similarity">
    <text evidence="1">Belongs to the Dps family.</text>
</comment>
<accession>A0A6J5P1V7</accession>
<dbReference type="PANTHER" id="PTHR42932">
    <property type="entry name" value="GENERAL STRESS PROTEIN 20U"/>
    <property type="match status" value="1"/>
</dbReference>
<dbReference type="PANTHER" id="PTHR42932:SF1">
    <property type="entry name" value="GENERAL STRESS PROTEIN 20U"/>
    <property type="match status" value="1"/>
</dbReference>
<protein>
    <submittedName>
        <fullName evidence="3">Dps DNA-binding ferritin-like protein (Oxidative damage protectant)</fullName>
    </submittedName>
</protein>
<evidence type="ECO:0000256" key="1">
    <source>
        <dbReference type="ARBA" id="ARBA00009497"/>
    </source>
</evidence>
<dbReference type="GO" id="GO:0003677">
    <property type="term" value="F:DNA binding"/>
    <property type="evidence" value="ECO:0007669"/>
    <property type="project" value="UniProtKB-KW"/>
</dbReference>
<dbReference type="InterPro" id="IPR002177">
    <property type="entry name" value="DPS_DNA-bd"/>
</dbReference>
<evidence type="ECO:0000259" key="2">
    <source>
        <dbReference type="Pfam" id="PF00210"/>
    </source>
</evidence>